<keyword evidence="3" id="KW-0408">Iron</keyword>
<evidence type="ECO:0000256" key="2">
    <source>
        <dbReference type="ARBA" id="ARBA00022723"/>
    </source>
</evidence>
<dbReference type="PANTHER" id="PTHR21496">
    <property type="entry name" value="FERREDOXIN-RELATED"/>
    <property type="match status" value="1"/>
</dbReference>
<gene>
    <name evidence="7" type="ordered locus">Nmar_0162</name>
</gene>
<dbReference type="PANTHER" id="PTHR21496:SF0">
    <property type="entry name" value="RIESKE DOMAIN-CONTAINING PROTEIN"/>
    <property type="match status" value="1"/>
</dbReference>
<dbReference type="PROSITE" id="PS51296">
    <property type="entry name" value="RIESKE"/>
    <property type="match status" value="1"/>
</dbReference>
<name>A9A1T7_NITMS</name>
<dbReference type="RefSeq" id="WP_012214545.1">
    <property type="nucleotide sequence ID" value="NC_010085.1"/>
</dbReference>
<dbReference type="HOGENOM" id="CLU_055690_5_3_2"/>
<dbReference type="InterPro" id="IPR017941">
    <property type="entry name" value="Rieske_2Fe-2S"/>
</dbReference>
<dbReference type="Pfam" id="PF00355">
    <property type="entry name" value="Rieske"/>
    <property type="match status" value="1"/>
</dbReference>
<evidence type="ECO:0000313" key="8">
    <source>
        <dbReference type="Proteomes" id="UP000000792"/>
    </source>
</evidence>
<keyword evidence="8" id="KW-1185">Reference proteome</keyword>
<dbReference type="GO" id="GO:0051537">
    <property type="term" value="F:2 iron, 2 sulfur cluster binding"/>
    <property type="evidence" value="ECO:0000318"/>
    <property type="project" value="GO_Central"/>
</dbReference>
<dbReference type="STRING" id="436308.Nmar_0162"/>
<dbReference type="AlphaFoldDB" id="A9A1T7"/>
<dbReference type="KEGG" id="nmr:Nmar_0162"/>
<dbReference type="GeneID" id="5773711"/>
<dbReference type="EnsemblBacteria" id="ABX12058">
    <property type="protein sequence ID" value="ABX12058"/>
    <property type="gene ID" value="Nmar_0162"/>
</dbReference>
<evidence type="ECO:0000256" key="4">
    <source>
        <dbReference type="ARBA" id="ARBA00023014"/>
    </source>
</evidence>
<dbReference type="Proteomes" id="UP000000792">
    <property type="component" value="Chromosome"/>
</dbReference>
<dbReference type="SUPFAM" id="SSF50022">
    <property type="entry name" value="ISP domain"/>
    <property type="match status" value="1"/>
</dbReference>
<dbReference type="InterPro" id="IPR036922">
    <property type="entry name" value="Rieske_2Fe-2S_sf"/>
</dbReference>
<dbReference type="FunFam" id="2.102.10.10:FF:000016">
    <property type="entry name" value="Nitrite reductase/ring-hydroxylating ferredoxin subunit"/>
    <property type="match status" value="1"/>
</dbReference>
<evidence type="ECO:0000313" key="7">
    <source>
        <dbReference type="EMBL" id="ABX12058.1"/>
    </source>
</evidence>
<evidence type="ECO:0000256" key="5">
    <source>
        <dbReference type="ARBA" id="ARBA00034078"/>
    </source>
</evidence>
<reference evidence="7 8" key="1">
    <citation type="journal article" date="2010" name="Proc. Natl. Acad. Sci. U.S.A.">
        <title>Nitrosopumilus maritimus genome reveals unique mechanisms for nitrification and autotrophy in globally distributed marine crenarchaea.</title>
        <authorList>
            <person name="Walker C.B."/>
            <person name="de la Torre J.R."/>
            <person name="Klotz M.G."/>
            <person name="Urakawa H."/>
            <person name="Pinel N."/>
            <person name="Arp D.J."/>
            <person name="Brochier-Armanet C."/>
            <person name="Chain P.S."/>
            <person name="Chan P.P."/>
            <person name="Gollabgir A."/>
            <person name="Hemp J."/>
            <person name="Hugler M."/>
            <person name="Karr E.A."/>
            <person name="Konneke M."/>
            <person name="Shin M."/>
            <person name="Lawton T.J."/>
            <person name="Lowe T."/>
            <person name="Martens-Habbena W."/>
            <person name="Sayavedra-Soto L.A."/>
            <person name="Lang D."/>
            <person name="Sievert S.M."/>
            <person name="Rosenzweig A.C."/>
            <person name="Manning G."/>
            <person name="Stahl D.A."/>
        </authorList>
    </citation>
    <scope>NUCLEOTIDE SEQUENCE [LARGE SCALE GENOMIC DNA]</scope>
    <source>
        <strain evidence="7 8">SCM1</strain>
    </source>
</reference>
<dbReference type="CDD" id="cd03467">
    <property type="entry name" value="Rieske"/>
    <property type="match status" value="1"/>
</dbReference>
<proteinExistence type="predicted"/>
<evidence type="ECO:0000256" key="1">
    <source>
        <dbReference type="ARBA" id="ARBA00022714"/>
    </source>
</evidence>
<organism evidence="7 8">
    <name type="scientific">Nitrosopumilus maritimus (strain SCM1)</name>
    <dbReference type="NCBI Taxonomy" id="436308"/>
    <lineage>
        <taxon>Archaea</taxon>
        <taxon>Nitrososphaerota</taxon>
        <taxon>Nitrososphaeria</taxon>
        <taxon>Nitrosopumilales</taxon>
        <taxon>Nitrosopumilaceae</taxon>
        <taxon>Nitrosopumilus</taxon>
    </lineage>
</organism>
<feature type="domain" description="Rieske" evidence="6">
    <location>
        <begin position="2"/>
        <end position="95"/>
    </location>
</feature>
<dbReference type="PhylomeDB" id="A9A1T7"/>
<dbReference type="InParanoid" id="A9A1T7"/>
<dbReference type="eggNOG" id="arCOG02852">
    <property type="taxonomic scope" value="Archaea"/>
</dbReference>
<dbReference type="Gene3D" id="2.102.10.10">
    <property type="entry name" value="Rieske [2Fe-2S] iron-sulphur domain"/>
    <property type="match status" value="1"/>
</dbReference>
<evidence type="ECO:0000256" key="3">
    <source>
        <dbReference type="ARBA" id="ARBA00023004"/>
    </source>
</evidence>
<accession>A9A1T7</accession>
<dbReference type="OrthoDB" id="6837at2157"/>
<keyword evidence="1" id="KW-0001">2Fe-2S</keyword>
<protein>
    <submittedName>
        <fullName evidence="7">Rieske (2Fe-2S) domain protein</fullName>
    </submittedName>
</protein>
<dbReference type="GO" id="GO:0046872">
    <property type="term" value="F:metal ion binding"/>
    <property type="evidence" value="ECO:0007669"/>
    <property type="project" value="UniProtKB-KW"/>
</dbReference>
<sequence length="98" mass="10933">MKFTVKKQDIPIGKLVEVSVSPKIIVFNNGEQIFAVSGICPHAKWPLELGFVKGQTLTCGGHGWEFDISKGNCVTNPGRDLKNYRVIENQNEVIIFDE</sequence>
<keyword evidence="2" id="KW-0479">Metal-binding</keyword>
<dbReference type="EMBL" id="CP000866">
    <property type="protein sequence ID" value="ABX12058.1"/>
    <property type="molecule type" value="Genomic_DNA"/>
</dbReference>
<keyword evidence="4" id="KW-0411">Iron-sulfur</keyword>
<comment type="cofactor">
    <cofactor evidence="5">
        <name>[2Fe-2S] cluster</name>
        <dbReference type="ChEBI" id="CHEBI:190135"/>
    </cofactor>
</comment>
<evidence type="ECO:0000259" key="6">
    <source>
        <dbReference type="PROSITE" id="PS51296"/>
    </source>
</evidence>